<gene>
    <name evidence="3" type="ORF">ABMA27_005208</name>
</gene>
<dbReference type="EMBL" id="JBEUOH010000017">
    <property type="protein sequence ID" value="KAL0871490.1"/>
    <property type="molecule type" value="Genomic_DNA"/>
</dbReference>
<dbReference type="InterPro" id="IPR006578">
    <property type="entry name" value="MADF-dom"/>
</dbReference>
<evidence type="ECO:0000256" key="1">
    <source>
        <dbReference type="SAM" id="MobiDB-lite"/>
    </source>
</evidence>
<comment type="caution">
    <text evidence="3">The sequence shown here is derived from an EMBL/GenBank/DDBJ whole genome shotgun (WGS) entry which is preliminary data.</text>
</comment>
<dbReference type="SMART" id="SM00595">
    <property type="entry name" value="MADF"/>
    <property type="match status" value="1"/>
</dbReference>
<feature type="domain" description="MADF" evidence="2">
    <location>
        <begin position="16"/>
        <end position="107"/>
    </location>
</feature>
<dbReference type="PANTHER" id="PTHR21505:SF12">
    <property type="entry name" value="MADF DOMAIN-CONTAINING PROTEIN-RELATED"/>
    <property type="match status" value="1"/>
</dbReference>
<evidence type="ECO:0000259" key="2">
    <source>
        <dbReference type="PROSITE" id="PS51029"/>
    </source>
</evidence>
<protein>
    <recommendedName>
        <fullName evidence="2">MADF domain-containing protein</fullName>
    </recommendedName>
</protein>
<sequence>MEVVYKMNWSRSTVFKFIALYRKNRCLWDPQNENHRNRFMVRQSWERIQKELGMPCTITELKKKKESLMSAYRSYTTRIRRCQLEGKAWEPTWTYYETMDSFLGSVYTCNVSLQTAGEDNTDDEEEINDEDADESEDVKGPKIKKVVSLTTKKRHTHEQRRSNQLVNDSYSQPVDEFGITRSVDEAVTFTKPSHQLDDDDDECTTFGVLIAKKLRKLSDDRRDVMMVKINQLFVDEHNERNPSRTPHSTSSMFRDVSSPSTSFSDPLLAEIKPIARDRS</sequence>
<feature type="compositionally biased region" description="Acidic residues" evidence="1">
    <location>
        <begin position="119"/>
        <end position="136"/>
    </location>
</feature>
<dbReference type="Proteomes" id="UP001549920">
    <property type="component" value="Unassembled WGS sequence"/>
</dbReference>
<dbReference type="PANTHER" id="PTHR21505">
    <property type="entry name" value="MADF DOMAIN-CONTAINING PROTEIN-RELATED"/>
    <property type="match status" value="1"/>
</dbReference>
<evidence type="ECO:0000313" key="4">
    <source>
        <dbReference type="Proteomes" id="UP001549920"/>
    </source>
</evidence>
<dbReference type="PROSITE" id="PS51029">
    <property type="entry name" value="MADF"/>
    <property type="match status" value="1"/>
</dbReference>
<evidence type="ECO:0000313" key="3">
    <source>
        <dbReference type="EMBL" id="KAL0871490.1"/>
    </source>
</evidence>
<feature type="region of interest" description="Disordered" evidence="1">
    <location>
        <begin position="116"/>
        <end position="142"/>
    </location>
</feature>
<reference evidence="3 4" key="1">
    <citation type="submission" date="2024-06" db="EMBL/GenBank/DDBJ databases">
        <title>A chromosome-level genome assembly of beet webworm, Loxostege sticticalis.</title>
        <authorList>
            <person name="Zhang Y."/>
        </authorList>
    </citation>
    <scope>NUCLEOTIDE SEQUENCE [LARGE SCALE GENOMIC DNA]</scope>
    <source>
        <strain evidence="3">AQ026</strain>
        <tissue evidence="3">Whole body</tissue>
    </source>
</reference>
<accession>A0ABR3HM55</accession>
<keyword evidence="4" id="KW-1185">Reference proteome</keyword>
<dbReference type="Pfam" id="PF10545">
    <property type="entry name" value="MADF_DNA_bdg"/>
    <property type="match status" value="1"/>
</dbReference>
<organism evidence="3 4">
    <name type="scientific">Loxostege sticticalis</name>
    <name type="common">Beet webworm moth</name>
    <dbReference type="NCBI Taxonomy" id="481309"/>
    <lineage>
        <taxon>Eukaryota</taxon>
        <taxon>Metazoa</taxon>
        <taxon>Ecdysozoa</taxon>
        <taxon>Arthropoda</taxon>
        <taxon>Hexapoda</taxon>
        <taxon>Insecta</taxon>
        <taxon>Pterygota</taxon>
        <taxon>Neoptera</taxon>
        <taxon>Endopterygota</taxon>
        <taxon>Lepidoptera</taxon>
        <taxon>Glossata</taxon>
        <taxon>Ditrysia</taxon>
        <taxon>Pyraloidea</taxon>
        <taxon>Crambidae</taxon>
        <taxon>Pyraustinae</taxon>
        <taxon>Loxostege</taxon>
    </lineage>
</organism>
<name>A0ABR3HM55_LOXSC</name>
<proteinExistence type="predicted"/>
<feature type="compositionally biased region" description="Polar residues" evidence="1">
    <location>
        <begin position="243"/>
        <end position="264"/>
    </location>
</feature>
<feature type="region of interest" description="Disordered" evidence="1">
    <location>
        <begin position="238"/>
        <end position="279"/>
    </location>
</feature>